<evidence type="ECO:0000256" key="4">
    <source>
        <dbReference type="ARBA" id="ARBA00022801"/>
    </source>
</evidence>
<keyword evidence="7" id="KW-0325">Glycoprotein</keyword>
<evidence type="ECO:0000313" key="11">
    <source>
        <dbReference type="EMBL" id="KAK9938885.1"/>
    </source>
</evidence>
<dbReference type="InterPro" id="IPR025661">
    <property type="entry name" value="Pept_asp_AS"/>
</dbReference>
<proteinExistence type="inferred from homology"/>
<dbReference type="PROSITE" id="PS00639">
    <property type="entry name" value="THIOL_PROTEASE_HIS"/>
    <property type="match status" value="1"/>
</dbReference>
<dbReference type="GO" id="GO:0006508">
    <property type="term" value="P:proteolysis"/>
    <property type="evidence" value="ECO:0007669"/>
    <property type="project" value="UniProtKB-KW"/>
</dbReference>
<name>A0AAW1XQ43_RUBAR</name>
<keyword evidence="12" id="KW-1185">Reference proteome</keyword>
<comment type="similarity">
    <text evidence="1">Belongs to the peptidase C1 family.</text>
</comment>
<accession>A0AAW1XQ43</accession>
<evidence type="ECO:0000259" key="9">
    <source>
        <dbReference type="SMART" id="SM00645"/>
    </source>
</evidence>
<dbReference type="PROSITE" id="PS00139">
    <property type="entry name" value="THIOL_PROTEASE_CYS"/>
    <property type="match status" value="1"/>
</dbReference>
<dbReference type="SMART" id="SM00645">
    <property type="entry name" value="Pept_C1"/>
    <property type="match status" value="1"/>
</dbReference>
<dbReference type="FunFam" id="3.90.70.10:FF:000067">
    <property type="entry name" value="Senescence-specific cysteine protease"/>
    <property type="match status" value="1"/>
</dbReference>
<keyword evidence="5" id="KW-0788">Thiol protease</keyword>
<dbReference type="InterPro" id="IPR038765">
    <property type="entry name" value="Papain-like_cys_pep_sf"/>
</dbReference>
<keyword evidence="3 8" id="KW-0732">Signal</keyword>
<keyword evidence="2" id="KW-0645">Protease</keyword>
<evidence type="ECO:0000256" key="1">
    <source>
        <dbReference type="ARBA" id="ARBA00008455"/>
    </source>
</evidence>
<dbReference type="Proteomes" id="UP001457282">
    <property type="component" value="Unassembled WGS sequence"/>
</dbReference>
<evidence type="ECO:0000256" key="8">
    <source>
        <dbReference type="SAM" id="SignalP"/>
    </source>
</evidence>
<keyword evidence="4" id="KW-0378">Hydrolase</keyword>
<feature type="domain" description="Peptidase C1A papain C-terminal" evidence="9">
    <location>
        <begin position="128"/>
        <end position="344"/>
    </location>
</feature>
<evidence type="ECO:0000256" key="7">
    <source>
        <dbReference type="ARBA" id="ARBA00023180"/>
    </source>
</evidence>
<dbReference type="InterPro" id="IPR013201">
    <property type="entry name" value="Prot_inhib_I29"/>
</dbReference>
<evidence type="ECO:0000256" key="3">
    <source>
        <dbReference type="ARBA" id="ARBA00022729"/>
    </source>
</evidence>
<dbReference type="SUPFAM" id="SSF54001">
    <property type="entry name" value="Cysteine proteinases"/>
    <property type="match status" value="1"/>
</dbReference>
<dbReference type="InterPro" id="IPR000668">
    <property type="entry name" value="Peptidase_C1A_C"/>
</dbReference>
<dbReference type="Gene3D" id="3.90.70.10">
    <property type="entry name" value="Cysteine proteinases"/>
    <property type="match status" value="1"/>
</dbReference>
<feature type="domain" description="Cathepsin propeptide inhibitor" evidence="10">
    <location>
        <begin position="38"/>
        <end position="95"/>
    </location>
</feature>
<dbReference type="PROSITE" id="PS00640">
    <property type="entry name" value="THIOL_PROTEASE_ASN"/>
    <property type="match status" value="1"/>
</dbReference>
<gene>
    <name evidence="11" type="ORF">M0R45_015599</name>
</gene>
<dbReference type="InterPro" id="IPR039417">
    <property type="entry name" value="Peptidase_C1A_papain-like"/>
</dbReference>
<dbReference type="InterPro" id="IPR025660">
    <property type="entry name" value="Pept_his_AS"/>
</dbReference>
<dbReference type="SMART" id="SM00848">
    <property type="entry name" value="Inhibitor_I29"/>
    <property type="match status" value="1"/>
</dbReference>
<feature type="chain" id="PRO_5043565024" evidence="8">
    <location>
        <begin position="27"/>
        <end position="345"/>
    </location>
</feature>
<organism evidence="11 12">
    <name type="scientific">Rubus argutus</name>
    <name type="common">Southern blackberry</name>
    <dbReference type="NCBI Taxonomy" id="59490"/>
    <lineage>
        <taxon>Eukaryota</taxon>
        <taxon>Viridiplantae</taxon>
        <taxon>Streptophyta</taxon>
        <taxon>Embryophyta</taxon>
        <taxon>Tracheophyta</taxon>
        <taxon>Spermatophyta</taxon>
        <taxon>Magnoliopsida</taxon>
        <taxon>eudicotyledons</taxon>
        <taxon>Gunneridae</taxon>
        <taxon>Pentapetalae</taxon>
        <taxon>rosids</taxon>
        <taxon>fabids</taxon>
        <taxon>Rosales</taxon>
        <taxon>Rosaceae</taxon>
        <taxon>Rosoideae</taxon>
        <taxon>Rosoideae incertae sedis</taxon>
        <taxon>Rubus</taxon>
    </lineage>
</organism>
<evidence type="ECO:0000313" key="12">
    <source>
        <dbReference type="Proteomes" id="UP001457282"/>
    </source>
</evidence>
<dbReference type="InterPro" id="IPR000169">
    <property type="entry name" value="Pept_cys_AS"/>
</dbReference>
<comment type="caution">
    <text evidence="11">The sequence shown here is derived from an EMBL/GenBank/DDBJ whole genome shotgun (WGS) entry which is preliminary data.</text>
</comment>
<dbReference type="Pfam" id="PF00112">
    <property type="entry name" value="Peptidase_C1"/>
    <property type="match status" value="1"/>
</dbReference>
<evidence type="ECO:0000256" key="2">
    <source>
        <dbReference type="ARBA" id="ARBA00022670"/>
    </source>
</evidence>
<dbReference type="PANTHER" id="PTHR12411">
    <property type="entry name" value="CYSTEINE PROTEASE FAMILY C1-RELATED"/>
    <property type="match status" value="1"/>
</dbReference>
<protein>
    <submittedName>
        <fullName evidence="11">Uncharacterized protein</fullName>
    </submittedName>
</protein>
<dbReference type="GO" id="GO:0008234">
    <property type="term" value="F:cysteine-type peptidase activity"/>
    <property type="evidence" value="ECO:0007669"/>
    <property type="project" value="UniProtKB-KW"/>
</dbReference>
<dbReference type="InterPro" id="IPR013128">
    <property type="entry name" value="Peptidase_C1A"/>
</dbReference>
<evidence type="ECO:0000259" key="10">
    <source>
        <dbReference type="SMART" id="SM00848"/>
    </source>
</evidence>
<keyword evidence="6" id="KW-1015">Disulfide bond</keyword>
<evidence type="ECO:0000256" key="6">
    <source>
        <dbReference type="ARBA" id="ARBA00023157"/>
    </source>
</evidence>
<sequence>MAFEGVNLVIIATFVTLGTLASQATSRSLYEASIAEKHEQWMEKYGRIYADSEEKERRFAIFMKNVEFVEKSNNEGNKTYKLSINKFSDMTNEEFIRHHSGFKIPTSSNSTLSNNKSFRYQSLASTDVPSNMNWKEKGAVTGIKYQGQCGACWAFSTVAAVEGLIQIKTGQLIPLSEQQLVDCDKSNNGCGGGFMVEAFQYIIQNGGIASEENYQYQSMDMEICDTNKESKHSAKITGFEEVPPSSENDLLKAVSMQPVSVAIDAHGEEFQQYHSGVFSGDCGTHLTHAVTAIGYGTTEDGIDYWLLKNSWGENWGENGYMKIKRNVDAPEGMCGLAMKASYPTA</sequence>
<dbReference type="AlphaFoldDB" id="A0AAW1XQ43"/>
<dbReference type="CDD" id="cd02248">
    <property type="entry name" value="Peptidase_C1A"/>
    <property type="match status" value="1"/>
</dbReference>
<feature type="signal peptide" evidence="8">
    <location>
        <begin position="1"/>
        <end position="26"/>
    </location>
</feature>
<dbReference type="Pfam" id="PF08246">
    <property type="entry name" value="Inhibitor_I29"/>
    <property type="match status" value="1"/>
</dbReference>
<dbReference type="PRINTS" id="PR00705">
    <property type="entry name" value="PAPAIN"/>
</dbReference>
<dbReference type="EMBL" id="JBEDUW010000003">
    <property type="protein sequence ID" value="KAK9938885.1"/>
    <property type="molecule type" value="Genomic_DNA"/>
</dbReference>
<reference evidence="11 12" key="1">
    <citation type="journal article" date="2023" name="G3 (Bethesda)">
        <title>A chromosome-length genome assembly and annotation of blackberry (Rubus argutus, cv. 'Hillquist').</title>
        <authorList>
            <person name="Bruna T."/>
            <person name="Aryal R."/>
            <person name="Dudchenko O."/>
            <person name="Sargent D.J."/>
            <person name="Mead D."/>
            <person name="Buti M."/>
            <person name="Cavallini A."/>
            <person name="Hytonen T."/>
            <person name="Andres J."/>
            <person name="Pham M."/>
            <person name="Weisz D."/>
            <person name="Mascagni F."/>
            <person name="Usai G."/>
            <person name="Natali L."/>
            <person name="Bassil N."/>
            <person name="Fernandez G.E."/>
            <person name="Lomsadze A."/>
            <person name="Armour M."/>
            <person name="Olukolu B."/>
            <person name="Poorten T."/>
            <person name="Britton C."/>
            <person name="Davik J."/>
            <person name="Ashrafi H."/>
            <person name="Aiden E.L."/>
            <person name="Borodovsky M."/>
            <person name="Worthington M."/>
        </authorList>
    </citation>
    <scope>NUCLEOTIDE SEQUENCE [LARGE SCALE GENOMIC DNA]</scope>
    <source>
        <strain evidence="11">PI 553951</strain>
    </source>
</reference>
<evidence type="ECO:0000256" key="5">
    <source>
        <dbReference type="ARBA" id="ARBA00022807"/>
    </source>
</evidence>